<sequence>MFSKHVQTYRGLLRELKKSSLPPHKINPALSSNFRRLAEQARCSEIILNDLRNALIFMASQREHKVLLDRYNPLVDLTAEERIHATARRVGLDMPITHESGNNKRMIGAQQSTTMRAVFHPATTIRTQGRRVVTMLSTQVLDCDPTSISFDSTTSEPKITSQDTLNSLSIAAKTLTDLQPVAFPTETVYGLGALALNSSAASRIFSVKGRPPDNPLIVHVSSLDMLYGLLPSSFQMPKSYDLLIERFWPGALTLLFPSDPNTIPPIITANQPTVAIRMPSHPVARALIALVNAPIAAPSANSSGKPSPTTAEHVRRDLGGKLSVILDGGACSVGLESTVVDGLQEDGNIRVLRPGGITVEDIQELLREKIQDPKLLPQVLVHRRDYRDEQLEAAPTTPGMKYRHYSPTAPVILITTTSPPENVVPSNVGSFLLSIKEEIQPSASVKIGLLTLTDSKLGTLVLPVVDGVEWCRYELGPVDDPSVTARRLFDGLLTLDQRGVELILIEEVNDTNEGLAIMNRVRKAASEVRWITF</sequence>
<comment type="similarity">
    <text evidence="2">Belongs to the SUA5 family.</text>
</comment>
<keyword evidence="7" id="KW-0819">tRNA processing</keyword>
<organism evidence="14 15">
    <name type="scientific">Lentinula boryana</name>
    <dbReference type="NCBI Taxonomy" id="40481"/>
    <lineage>
        <taxon>Eukaryota</taxon>
        <taxon>Fungi</taxon>
        <taxon>Dikarya</taxon>
        <taxon>Basidiomycota</taxon>
        <taxon>Agaricomycotina</taxon>
        <taxon>Agaricomycetes</taxon>
        <taxon>Agaricomycetidae</taxon>
        <taxon>Agaricales</taxon>
        <taxon>Marasmiineae</taxon>
        <taxon>Omphalotaceae</taxon>
        <taxon>Lentinula</taxon>
    </lineage>
</organism>
<dbReference type="Pfam" id="PF13233">
    <property type="entry name" value="Complex1_LYR_2"/>
    <property type="match status" value="1"/>
</dbReference>
<evidence type="ECO:0000313" key="15">
    <source>
        <dbReference type="Proteomes" id="UP001163828"/>
    </source>
</evidence>
<dbReference type="InterPro" id="IPR006070">
    <property type="entry name" value="Sua5-like_dom"/>
</dbReference>
<name>A0ABQ8QM36_9AGAR</name>
<keyword evidence="6" id="KW-0808">Transferase</keyword>
<dbReference type="InterPro" id="IPR050156">
    <property type="entry name" value="TC-AMP_synthase_SUA5"/>
</dbReference>
<evidence type="ECO:0000256" key="7">
    <source>
        <dbReference type="ARBA" id="ARBA00022694"/>
    </source>
</evidence>
<accession>A0ABQ8QM36</accession>
<feature type="domain" description="YrdC-like" evidence="13">
    <location>
        <begin position="165"/>
        <end position="357"/>
    </location>
</feature>
<keyword evidence="15" id="KW-1185">Reference proteome</keyword>
<evidence type="ECO:0000313" key="14">
    <source>
        <dbReference type="EMBL" id="KAJ3999549.1"/>
    </source>
</evidence>
<evidence type="ECO:0000256" key="4">
    <source>
        <dbReference type="ARBA" id="ARBA00015492"/>
    </source>
</evidence>
<evidence type="ECO:0000256" key="6">
    <source>
        <dbReference type="ARBA" id="ARBA00022679"/>
    </source>
</evidence>
<dbReference type="Gene3D" id="3.90.870.10">
    <property type="entry name" value="DHBP synthase"/>
    <property type="match status" value="1"/>
</dbReference>
<evidence type="ECO:0000256" key="12">
    <source>
        <dbReference type="ARBA" id="ARBA00048366"/>
    </source>
</evidence>
<dbReference type="InterPro" id="IPR005145">
    <property type="entry name" value="Sua5_C"/>
</dbReference>
<evidence type="ECO:0000256" key="11">
    <source>
        <dbReference type="ARBA" id="ARBA00029774"/>
    </source>
</evidence>
<dbReference type="EMBL" id="MU790537">
    <property type="protein sequence ID" value="KAJ3999549.1"/>
    <property type="molecule type" value="Genomic_DNA"/>
</dbReference>
<evidence type="ECO:0000256" key="9">
    <source>
        <dbReference type="ARBA" id="ARBA00022741"/>
    </source>
</evidence>
<dbReference type="PANTHER" id="PTHR17490">
    <property type="entry name" value="SUA5"/>
    <property type="match status" value="1"/>
</dbReference>
<dbReference type="SUPFAM" id="SSF55821">
    <property type="entry name" value="YrdC/RibB"/>
    <property type="match status" value="1"/>
</dbReference>
<dbReference type="InterPro" id="IPR017945">
    <property type="entry name" value="DHBP_synth_RibB-like_a/b_dom"/>
</dbReference>
<proteinExistence type="inferred from homology"/>
<keyword evidence="9" id="KW-0547">Nucleotide-binding</keyword>
<evidence type="ECO:0000256" key="1">
    <source>
        <dbReference type="ARBA" id="ARBA00004496"/>
    </source>
</evidence>
<evidence type="ECO:0000259" key="13">
    <source>
        <dbReference type="PROSITE" id="PS51163"/>
    </source>
</evidence>
<dbReference type="Pfam" id="PF01300">
    <property type="entry name" value="Sua5_yciO_yrdC"/>
    <property type="match status" value="1"/>
</dbReference>
<gene>
    <name evidence="14" type="ORF">F5050DRAFT_937069</name>
</gene>
<protein>
    <recommendedName>
        <fullName evidence="4">Threonylcarbamoyl-AMP synthase</fullName>
        <ecNumber evidence="3">2.7.7.87</ecNumber>
    </recommendedName>
    <alternativeName>
        <fullName evidence="11">L-threonylcarbamoyladenylate synthase</fullName>
    </alternativeName>
</protein>
<dbReference type="Proteomes" id="UP001163828">
    <property type="component" value="Unassembled WGS sequence"/>
</dbReference>
<reference evidence="14" key="1">
    <citation type="submission" date="2022-08" db="EMBL/GenBank/DDBJ databases">
        <authorList>
            <consortium name="DOE Joint Genome Institute"/>
            <person name="Min B."/>
            <person name="Riley R."/>
            <person name="Sierra-Patev S."/>
            <person name="Naranjo-Ortiz M."/>
            <person name="Looney B."/>
            <person name="Konkel Z."/>
            <person name="Slot J.C."/>
            <person name="Sakamoto Y."/>
            <person name="Steenwyk J.L."/>
            <person name="Rokas A."/>
            <person name="Carro J."/>
            <person name="Camarero S."/>
            <person name="Ferreira P."/>
            <person name="Molpeceres G."/>
            <person name="Ruiz-Duenas F.J."/>
            <person name="Serrano A."/>
            <person name="Henrissat B."/>
            <person name="Drula E."/>
            <person name="Hughes K.W."/>
            <person name="Mata J.L."/>
            <person name="Ishikawa N.K."/>
            <person name="Vargas-Isla R."/>
            <person name="Ushijima S."/>
            <person name="Smith C.A."/>
            <person name="Ahrendt S."/>
            <person name="Andreopoulos W."/>
            <person name="He G."/>
            <person name="Labutti K."/>
            <person name="Lipzen A."/>
            <person name="Ng V."/>
            <person name="Sandor L."/>
            <person name="Barry K."/>
            <person name="Martinez A.T."/>
            <person name="Xiao Y."/>
            <person name="Gibbons J.G."/>
            <person name="Terashima K."/>
            <person name="Hibbett D.S."/>
            <person name="Grigoriev I.V."/>
        </authorList>
    </citation>
    <scope>NUCLEOTIDE SEQUENCE</scope>
    <source>
        <strain evidence="14">TFB10827</strain>
    </source>
</reference>
<dbReference type="Pfam" id="PF03481">
    <property type="entry name" value="Sua5_C"/>
    <property type="match status" value="1"/>
</dbReference>
<dbReference type="PANTHER" id="PTHR17490:SF16">
    <property type="entry name" value="THREONYLCARBAMOYL-AMP SYNTHASE"/>
    <property type="match status" value="1"/>
</dbReference>
<dbReference type="InterPro" id="IPR038385">
    <property type="entry name" value="Sua5/YwlC_C"/>
</dbReference>
<dbReference type="Gene3D" id="3.40.50.11030">
    <property type="entry name" value="Threonylcarbamoyl-AMP synthase, C-terminal domain"/>
    <property type="match status" value="1"/>
</dbReference>
<evidence type="ECO:0000256" key="2">
    <source>
        <dbReference type="ARBA" id="ARBA00007663"/>
    </source>
</evidence>
<evidence type="ECO:0000256" key="5">
    <source>
        <dbReference type="ARBA" id="ARBA00022490"/>
    </source>
</evidence>
<dbReference type="EC" id="2.7.7.87" evidence="3"/>
<keyword evidence="8" id="KW-0548">Nucleotidyltransferase</keyword>
<comment type="subcellular location">
    <subcellularLocation>
        <location evidence="1">Cytoplasm</location>
    </subcellularLocation>
</comment>
<dbReference type="NCBIfam" id="TIGR00057">
    <property type="entry name" value="L-threonylcarbamoyladenylate synthase"/>
    <property type="match status" value="1"/>
</dbReference>
<comment type="caution">
    <text evidence="14">The sequence shown here is derived from an EMBL/GenBank/DDBJ whole genome shotgun (WGS) entry which is preliminary data.</text>
</comment>
<keyword evidence="10" id="KW-0067">ATP-binding</keyword>
<evidence type="ECO:0000256" key="3">
    <source>
        <dbReference type="ARBA" id="ARBA00012584"/>
    </source>
</evidence>
<evidence type="ECO:0000256" key="10">
    <source>
        <dbReference type="ARBA" id="ARBA00022840"/>
    </source>
</evidence>
<comment type="catalytic activity">
    <reaction evidence="12">
        <text>L-threonine + hydrogencarbonate + ATP = L-threonylcarbamoyladenylate + diphosphate + H2O</text>
        <dbReference type="Rhea" id="RHEA:36407"/>
        <dbReference type="ChEBI" id="CHEBI:15377"/>
        <dbReference type="ChEBI" id="CHEBI:17544"/>
        <dbReference type="ChEBI" id="CHEBI:30616"/>
        <dbReference type="ChEBI" id="CHEBI:33019"/>
        <dbReference type="ChEBI" id="CHEBI:57926"/>
        <dbReference type="ChEBI" id="CHEBI:73682"/>
        <dbReference type="EC" id="2.7.7.87"/>
    </reaction>
</comment>
<dbReference type="PROSITE" id="PS51163">
    <property type="entry name" value="YRDC"/>
    <property type="match status" value="1"/>
</dbReference>
<evidence type="ECO:0000256" key="8">
    <source>
        <dbReference type="ARBA" id="ARBA00022695"/>
    </source>
</evidence>
<keyword evidence="5" id="KW-0963">Cytoplasm</keyword>